<keyword evidence="4" id="KW-1185">Reference proteome</keyword>
<dbReference type="SUPFAM" id="SSF82153">
    <property type="entry name" value="FAS1 domain"/>
    <property type="match status" value="3"/>
</dbReference>
<evidence type="ECO:0000256" key="1">
    <source>
        <dbReference type="SAM" id="SignalP"/>
    </source>
</evidence>
<evidence type="ECO:0000259" key="2">
    <source>
        <dbReference type="PROSITE" id="PS50213"/>
    </source>
</evidence>
<dbReference type="RefSeq" id="WP_173414450.1">
    <property type="nucleotide sequence ID" value="NZ_CP054139.1"/>
</dbReference>
<feature type="domain" description="FAS1" evidence="2">
    <location>
        <begin position="37"/>
        <end position="233"/>
    </location>
</feature>
<proteinExistence type="predicted"/>
<organism evidence="3 4">
    <name type="scientific">Mucilaginibacter mali</name>
    <dbReference type="NCBI Taxonomy" id="2740462"/>
    <lineage>
        <taxon>Bacteria</taxon>
        <taxon>Pseudomonadati</taxon>
        <taxon>Bacteroidota</taxon>
        <taxon>Sphingobacteriia</taxon>
        <taxon>Sphingobacteriales</taxon>
        <taxon>Sphingobacteriaceae</taxon>
        <taxon>Mucilaginibacter</taxon>
    </lineage>
</organism>
<feature type="domain" description="FAS1" evidence="2">
    <location>
        <begin position="582"/>
        <end position="762"/>
    </location>
</feature>
<gene>
    <name evidence="3" type="ORF">HQ865_08305</name>
</gene>
<protein>
    <submittedName>
        <fullName evidence="3">Fasciclin domain-containing protein</fullName>
    </submittedName>
</protein>
<sequence length="766" mass="83736">MYKFLKNLSCLLCLIVIFGSCRKKAFDDYYGRPSNLQPPIYQVLQGRGNFNTFLAVIDKSGYKATLSAAGYWTLFAPNDAAFQKYFTANNTSLDKIDSVTARKIVTYSLVFNAFQTDHIADYQSAKGWVPTSAFKRRTAYYDGFMFGAGPDGANGVYVSENRNVGVYQYGDNNNKYIPYFYSTFMTAAGLSAADYNYFFPSSTYSGFNVANASVVNKDILAENGVIHEIDQVVLPLPSVEQKMASNSQYSVFKSIFDQFMVTYASDVNYTRQYNTVTNKNNTVYVKKYAPNLTFAPGNENFVKLEDNDGQRDGYTLFAPTDAALIPYIDNTILEFYVPDATQRTPAKLLTNMAVLPTNIIADLLNAHMFPTTVWPSKFASAGNANGEPPRFNTTTDIVEKQFGSNGLFYGVNKVQQANVFSTVYARAYLDPNYSIMTRLLDLYAKAQTSSPSLKYTVFMLSDAQLRALGYDFNTASQAFTQTVNGTTTSGGTPQAALQRILNINIVPTPNGELDDLSGNGIAESLGGEYIRWNNNKVSSAGTVEQNLTLNVIGSRSYSNGKVYYLSGGILDQASKLIAADIAANAGTSTAQGPYYDFYTYMVSSGAYNAGAGELLNVQLGANYTVFIPTQAAMKQAVIDGYLPGVTAGSGAAKTFVSFTYNPSSSTDKDLVTRFIQYHILNGISIAPDGKKGVNGVTFPTLLKNVAGDALSVVTFNQPGNLTIRDSQARTIGLVAPNNNSYFPATSNYLGNRVLLHQIDGYLRYTL</sequence>
<dbReference type="InterPro" id="IPR036378">
    <property type="entry name" value="FAS1_dom_sf"/>
</dbReference>
<dbReference type="KEGG" id="mmab:HQ865_08305"/>
<dbReference type="PROSITE" id="PS51257">
    <property type="entry name" value="PROKAR_LIPOPROTEIN"/>
    <property type="match status" value="1"/>
</dbReference>
<dbReference type="EMBL" id="CP054139">
    <property type="protein sequence ID" value="QKJ29758.1"/>
    <property type="molecule type" value="Genomic_DNA"/>
</dbReference>
<feature type="chain" id="PRO_5028974314" evidence="1">
    <location>
        <begin position="26"/>
        <end position="766"/>
    </location>
</feature>
<name>A0A7D4UAA0_9SPHI</name>
<feature type="signal peptide" evidence="1">
    <location>
        <begin position="1"/>
        <end position="25"/>
    </location>
</feature>
<dbReference type="PROSITE" id="PS50213">
    <property type="entry name" value="FAS1"/>
    <property type="match status" value="2"/>
</dbReference>
<evidence type="ECO:0000313" key="4">
    <source>
        <dbReference type="Proteomes" id="UP000505355"/>
    </source>
</evidence>
<keyword evidence="1" id="KW-0732">Signal</keyword>
<dbReference type="PANTHER" id="PTHR10900">
    <property type="entry name" value="PERIOSTIN-RELATED"/>
    <property type="match status" value="1"/>
</dbReference>
<dbReference type="InterPro" id="IPR000782">
    <property type="entry name" value="FAS1_domain"/>
</dbReference>
<dbReference type="InterPro" id="IPR050904">
    <property type="entry name" value="Adhesion/Biosynth-related"/>
</dbReference>
<dbReference type="Pfam" id="PF02469">
    <property type="entry name" value="Fasciclin"/>
    <property type="match status" value="1"/>
</dbReference>
<accession>A0A7D4UAA0</accession>
<reference evidence="3 4" key="1">
    <citation type="submission" date="2020-05" db="EMBL/GenBank/DDBJ databases">
        <title>Mucilaginibacter mali sp. nov.</title>
        <authorList>
            <person name="Kim H.S."/>
            <person name="Lee K.C."/>
            <person name="Suh M.K."/>
            <person name="Kim J.-S."/>
            <person name="Han K.-I."/>
            <person name="Eom M.K."/>
            <person name="Shin Y.K."/>
            <person name="Lee J.-S."/>
        </authorList>
    </citation>
    <scope>NUCLEOTIDE SEQUENCE [LARGE SCALE GENOMIC DNA]</scope>
    <source>
        <strain evidence="3 4">G2-14</strain>
    </source>
</reference>
<evidence type="ECO:0000313" key="3">
    <source>
        <dbReference type="EMBL" id="QKJ29758.1"/>
    </source>
</evidence>
<dbReference type="Gene3D" id="2.30.180.10">
    <property type="entry name" value="FAS1 domain"/>
    <property type="match status" value="2"/>
</dbReference>
<dbReference type="AlphaFoldDB" id="A0A7D4UAA0"/>
<dbReference type="Proteomes" id="UP000505355">
    <property type="component" value="Chromosome"/>
</dbReference>
<dbReference type="PANTHER" id="PTHR10900:SF77">
    <property type="entry name" value="FI19380P1"/>
    <property type="match status" value="1"/>
</dbReference>